<name>A0A0G4KAK6_9SPIR</name>
<evidence type="ECO:0000256" key="4">
    <source>
        <dbReference type="SAM" id="Coils"/>
    </source>
</evidence>
<dbReference type="GO" id="GO:0046961">
    <property type="term" value="F:proton-transporting ATPase activity, rotational mechanism"/>
    <property type="evidence" value="ECO:0007669"/>
    <property type="project" value="InterPro"/>
</dbReference>
<dbReference type="GeneID" id="44971266"/>
<evidence type="ECO:0000256" key="2">
    <source>
        <dbReference type="ARBA" id="ARBA00022448"/>
    </source>
</evidence>
<dbReference type="PANTHER" id="PTHR11671">
    <property type="entry name" value="V-TYPE ATP SYNTHASE SUBUNIT D"/>
    <property type="match status" value="1"/>
</dbReference>
<dbReference type="InterPro" id="IPR002699">
    <property type="entry name" value="V_ATPase_D"/>
</dbReference>
<proteinExistence type="inferred from homology"/>
<organism evidence="5 6">
    <name type="scientific">Brachyspira suanatina</name>
    <dbReference type="NCBI Taxonomy" id="381802"/>
    <lineage>
        <taxon>Bacteria</taxon>
        <taxon>Pseudomonadati</taxon>
        <taxon>Spirochaetota</taxon>
        <taxon>Spirochaetia</taxon>
        <taxon>Brachyspirales</taxon>
        <taxon>Brachyspiraceae</taxon>
        <taxon>Brachyspira</taxon>
    </lineage>
</organism>
<reference evidence="6" key="1">
    <citation type="submission" date="2015-04" db="EMBL/GenBank/DDBJ databases">
        <authorList>
            <person name="Mushtaq Mamoona"/>
        </authorList>
    </citation>
    <scope>NUCLEOTIDE SEQUENCE [LARGE SCALE GENOMIC DNA]</scope>
    <source>
        <strain evidence="6">AN4859/03</strain>
    </source>
</reference>
<gene>
    <name evidence="5" type="ORF">BRSU_2771</name>
</gene>
<dbReference type="NCBIfam" id="NF002565">
    <property type="entry name" value="PRK02195.1"/>
    <property type="match status" value="1"/>
</dbReference>
<comment type="similarity">
    <text evidence="1">Belongs to the V-ATPase D subunit family.</text>
</comment>
<keyword evidence="2" id="KW-0813">Transport</keyword>
<dbReference type="OrthoDB" id="5637912at2"/>
<evidence type="ECO:0000256" key="1">
    <source>
        <dbReference type="ARBA" id="ARBA00005850"/>
    </source>
</evidence>
<accession>A0A0G4KAK6</accession>
<evidence type="ECO:0000313" key="6">
    <source>
        <dbReference type="Proteomes" id="UP000043763"/>
    </source>
</evidence>
<keyword evidence="4" id="KW-0175">Coiled coil</keyword>
<evidence type="ECO:0000313" key="5">
    <source>
        <dbReference type="EMBL" id="CRF35616.1"/>
    </source>
</evidence>
<keyword evidence="6" id="KW-1185">Reference proteome</keyword>
<dbReference type="Gene3D" id="1.10.287.3240">
    <property type="match status" value="1"/>
</dbReference>
<keyword evidence="3" id="KW-0406">Ion transport</keyword>
<feature type="coiled-coil region" evidence="4">
    <location>
        <begin position="33"/>
        <end position="60"/>
    </location>
</feature>
<dbReference type="RefSeq" id="WP_014489165.1">
    <property type="nucleotide sequence ID" value="NZ_CVLB01000003.1"/>
</dbReference>
<protein>
    <submittedName>
        <fullName evidence="5">ATP synthase subunit D</fullName>
    </submittedName>
</protein>
<sequence>MALKFQYNKTALQNLRRQLSIREKALPTLKSKEAALRLEVRKITAEIELLKEEYQKLVKENQNYNGFWTEFPEIVKIKKINSELKNIAGVKVNILSNIDFAIENVSLFNMPSWIRLAISMFERLMTIQVKIEMTEARLNALAYARKKTTQKVNLYEKVQIPEYKTAIIKIKRYMEDEDNLSKSSQKIVKERNRAKEASL</sequence>
<dbReference type="Pfam" id="PF01813">
    <property type="entry name" value="ATP-synt_D"/>
    <property type="match status" value="1"/>
</dbReference>
<dbReference type="EMBL" id="CVLB01000003">
    <property type="protein sequence ID" value="CRF35616.1"/>
    <property type="molecule type" value="Genomic_DNA"/>
</dbReference>
<dbReference type="AlphaFoldDB" id="A0A0G4KAK6"/>
<evidence type="ECO:0000256" key="3">
    <source>
        <dbReference type="ARBA" id="ARBA00023065"/>
    </source>
</evidence>
<dbReference type="Proteomes" id="UP000043763">
    <property type="component" value="Unassembled WGS sequence"/>
</dbReference>